<sequence>MAITGHGPRSPVGGTHYHRQRESPSHYFIHHGSETPLTYPVAFHPCTHGASQYIRIKFWTLSVRRKASKNAYVLQQYVTVRTRAVTDSRIYG</sequence>
<dbReference type="AlphaFoldDB" id="A0A4Y2FD52"/>
<organism evidence="2 3">
    <name type="scientific">Araneus ventricosus</name>
    <name type="common">Orbweaver spider</name>
    <name type="synonym">Epeira ventricosa</name>
    <dbReference type="NCBI Taxonomy" id="182803"/>
    <lineage>
        <taxon>Eukaryota</taxon>
        <taxon>Metazoa</taxon>
        <taxon>Ecdysozoa</taxon>
        <taxon>Arthropoda</taxon>
        <taxon>Chelicerata</taxon>
        <taxon>Arachnida</taxon>
        <taxon>Araneae</taxon>
        <taxon>Araneomorphae</taxon>
        <taxon>Entelegynae</taxon>
        <taxon>Araneoidea</taxon>
        <taxon>Araneidae</taxon>
        <taxon>Araneus</taxon>
    </lineage>
</organism>
<gene>
    <name evidence="2" type="ORF">AVEN_176204_1</name>
</gene>
<evidence type="ECO:0000256" key="1">
    <source>
        <dbReference type="SAM" id="MobiDB-lite"/>
    </source>
</evidence>
<protein>
    <submittedName>
        <fullName evidence="2">Uncharacterized protein</fullName>
    </submittedName>
</protein>
<proteinExistence type="predicted"/>
<keyword evidence="3" id="KW-1185">Reference proteome</keyword>
<feature type="region of interest" description="Disordered" evidence="1">
    <location>
        <begin position="1"/>
        <end position="24"/>
    </location>
</feature>
<accession>A0A4Y2FD52</accession>
<evidence type="ECO:0000313" key="3">
    <source>
        <dbReference type="Proteomes" id="UP000499080"/>
    </source>
</evidence>
<dbReference type="EMBL" id="BGPR01249874">
    <property type="protein sequence ID" value="GBM38608.1"/>
    <property type="molecule type" value="Genomic_DNA"/>
</dbReference>
<comment type="caution">
    <text evidence="2">The sequence shown here is derived from an EMBL/GenBank/DDBJ whole genome shotgun (WGS) entry which is preliminary data.</text>
</comment>
<dbReference type="Proteomes" id="UP000499080">
    <property type="component" value="Unassembled WGS sequence"/>
</dbReference>
<reference evidence="2 3" key="1">
    <citation type="journal article" date="2019" name="Sci. Rep.">
        <title>Orb-weaving spider Araneus ventricosus genome elucidates the spidroin gene catalogue.</title>
        <authorList>
            <person name="Kono N."/>
            <person name="Nakamura H."/>
            <person name="Ohtoshi R."/>
            <person name="Moran D.A.P."/>
            <person name="Shinohara A."/>
            <person name="Yoshida Y."/>
            <person name="Fujiwara M."/>
            <person name="Mori M."/>
            <person name="Tomita M."/>
            <person name="Arakawa K."/>
        </authorList>
    </citation>
    <scope>NUCLEOTIDE SEQUENCE [LARGE SCALE GENOMIC DNA]</scope>
</reference>
<evidence type="ECO:0000313" key="2">
    <source>
        <dbReference type="EMBL" id="GBM38608.1"/>
    </source>
</evidence>
<name>A0A4Y2FD52_ARAVE</name>